<evidence type="ECO:0000313" key="4">
    <source>
        <dbReference type="Proteomes" id="UP000585437"/>
    </source>
</evidence>
<dbReference type="PRINTS" id="PR00081">
    <property type="entry name" value="GDHRDH"/>
</dbReference>
<reference evidence="3 4" key="1">
    <citation type="submission" date="2020-08" db="EMBL/GenBank/DDBJ databases">
        <title>The Agave Microbiome: Exploring the role of microbial communities in plant adaptations to desert environments.</title>
        <authorList>
            <person name="Partida-Martinez L.P."/>
        </authorList>
    </citation>
    <scope>NUCLEOTIDE SEQUENCE [LARGE SCALE GENOMIC DNA]</scope>
    <source>
        <strain evidence="3 4">AS3.12</strain>
    </source>
</reference>
<dbReference type="InterPro" id="IPR036291">
    <property type="entry name" value="NAD(P)-bd_dom_sf"/>
</dbReference>
<dbReference type="Pfam" id="PF13561">
    <property type="entry name" value="adh_short_C2"/>
    <property type="match status" value="1"/>
</dbReference>
<dbReference type="RefSeq" id="WP_184655432.1">
    <property type="nucleotide sequence ID" value="NZ_JACHBU010000007.1"/>
</dbReference>
<sequence length="254" mass="27158">MAETTDTTPKVALITGGGRGIGRACALDLAKHGFDIVLVDLIEDDLARTAGEIADLGRQALTFVADVRDYRRAAEIVAEVDAHWGRIDVLFNNAGKPMPKGIEEITEDEFDTTIDINLKGAFNYIQPTVPLMRRNGGGRIINMSSMNAHTGGVTSAVSKFAYTSAKAGILGMTRALAKELAPEIVVNAICPGVIKTERSNAMIDAREAQLAAGIAMKRVGTPQDVASVVTFLATSEPNFLTGQDIQIDGMQWVR</sequence>
<dbReference type="CDD" id="cd05233">
    <property type="entry name" value="SDR_c"/>
    <property type="match status" value="1"/>
</dbReference>
<accession>A0A7X0JM47</accession>
<dbReference type="Proteomes" id="UP000585437">
    <property type="component" value="Unassembled WGS sequence"/>
</dbReference>
<proteinExistence type="inferred from homology"/>
<dbReference type="PANTHER" id="PTHR42760:SF133">
    <property type="entry name" value="3-OXOACYL-[ACYL-CARRIER-PROTEIN] REDUCTASE"/>
    <property type="match status" value="1"/>
</dbReference>
<keyword evidence="4" id="KW-1185">Reference proteome</keyword>
<dbReference type="EC" id="1.1.1.100" evidence="3"/>
<comment type="caution">
    <text evidence="3">The sequence shown here is derived from an EMBL/GenBank/DDBJ whole genome shotgun (WGS) entry which is preliminary data.</text>
</comment>
<dbReference type="PANTHER" id="PTHR42760">
    <property type="entry name" value="SHORT-CHAIN DEHYDROGENASES/REDUCTASES FAMILY MEMBER"/>
    <property type="match status" value="1"/>
</dbReference>
<dbReference type="InterPro" id="IPR002347">
    <property type="entry name" value="SDR_fam"/>
</dbReference>
<keyword evidence="2 3" id="KW-0560">Oxidoreductase</keyword>
<dbReference type="Gene3D" id="3.40.50.720">
    <property type="entry name" value="NAD(P)-binding Rossmann-like Domain"/>
    <property type="match status" value="1"/>
</dbReference>
<dbReference type="SUPFAM" id="SSF51735">
    <property type="entry name" value="NAD(P)-binding Rossmann-fold domains"/>
    <property type="match status" value="1"/>
</dbReference>
<name>A0A7X0JM47_9HYPH</name>
<protein>
    <submittedName>
        <fullName evidence="3">3-oxoacyl-[acyl-carrier protein] reductase</fullName>
        <ecNumber evidence="3">1.1.1.100</ecNumber>
    </submittedName>
</protein>
<gene>
    <name evidence="3" type="ORF">F4695_003531</name>
</gene>
<comment type="similarity">
    <text evidence="1">Belongs to the short-chain dehydrogenases/reductases (SDR) family.</text>
</comment>
<organism evidence="3 4">
    <name type="scientific">Rhizobium soli</name>
    <dbReference type="NCBI Taxonomy" id="424798"/>
    <lineage>
        <taxon>Bacteria</taxon>
        <taxon>Pseudomonadati</taxon>
        <taxon>Pseudomonadota</taxon>
        <taxon>Alphaproteobacteria</taxon>
        <taxon>Hyphomicrobiales</taxon>
        <taxon>Rhizobiaceae</taxon>
        <taxon>Rhizobium/Agrobacterium group</taxon>
        <taxon>Rhizobium</taxon>
    </lineage>
</organism>
<evidence type="ECO:0000313" key="3">
    <source>
        <dbReference type="EMBL" id="MBB6510145.1"/>
    </source>
</evidence>
<dbReference type="FunFam" id="3.40.50.720:FF:000084">
    <property type="entry name" value="Short-chain dehydrogenase reductase"/>
    <property type="match status" value="1"/>
</dbReference>
<evidence type="ECO:0000256" key="1">
    <source>
        <dbReference type="ARBA" id="ARBA00006484"/>
    </source>
</evidence>
<dbReference type="GO" id="GO:0004316">
    <property type="term" value="F:3-oxoacyl-[acyl-carrier-protein] reductase (NADPH) activity"/>
    <property type="evidence" value="ECO:0007669"/>
    <property type="project" value="UniProtKB-EC"/>
</dbReference>
<dbReference type="AlphaFoldDB" id="A0A7X0JM47"/>
<dbReference type="PRINTS" id="PR00080">
    <property type="entry name" value="SDRFAMILY"/>
</dbReference>
<dbReference type="EMBL" id="JACHBU010000007">
    <property type="protein sequence ID" value="MBB6510145.1"/>
    <property type="molecule type" value="Genomic_DNA"/>
</dbReference>
<evidence type="ECO:0000256" key="2">
    <source>
        <dbReference type="ARBA" id="ARBA00023002"/>
    </source>
</evidence>